<keyword evidence="1" id="KW-0378">Hydrolase</keyword>
<dbReference type="PANTHER" id="PTHR43235:SF1">
    <property type="entry name" value="GLUTAMINE AMIDOTRANSFERASE PB2B2.05-RELATED"/>
    <property type="match status" value="1"/>
</dbReference>
<dbReference type="GO" id="GO:0005829">
    <property type="term" value="C:cytosol"/>
    <property type="evidence" value="ECO:0007669"/>
    <property type="project" value="TreeGrafter"/>
</dbReference>
<dbReference type="PANTHER" id="PTHR43235">
    <property type="entry name" value="GLUTAMINE AMIDOTRANSFERASE PB2B2.05-RELATED"/>
    <property type="match status" value="1"/>
</dbReference>
<dbReference type="Gene3D" id="3.40.50.880">
    <property type="match status" value="1"/>
</dbReference>
<dbReference type="InterPro" id="IPR029062">
    <property type="entry name" value="Class_I_gatase-like"/>
</dbReference>
<reference evidence="1 2" key="1">
    <citation type="submission" date="2017-09" db="EMBL/GenBank/DDBJ databases">
        <title>Bacterial strain isolated from the female urinary microbiota.</title>
        <authorList>
            <person name="Thomas-White K."/>
            <person name="Kumar N."/>
            <person name="Forster S."/>
            <person name="Putonti C."/>
            <person name="Lawley T."/>
            <person name="Wolfe A.J."/>
        </authorList>
    </citation>
    <scope>NUCLEOTIDE SEQUENCE [LARGE SCALE GENOMIC DNA]</scope>
    <source>
        <strain evidence="1 2">UMB0186</strain>
    </source>
</reference>
<dbReference type="EMBL" id="PNGT01000005">
    <property type="protein sequence ID" value="PMC52265.1"/>
    <property type="molecule type" value="Genomic_DNA"/>
</dbReference>
<sequence>MKIIAISGRSVDYKSATGLEKRRLYVNGYFSDVAEGAGFILFPVCSQNGIEEIAAMCSGLIIAGRDRDIHPKYYGKEPDENIEYPEDDYEDELDFKLIETFNKSNKPILGVCSGLQSLNVYFGGTLKQHIDNHTSENGLIKHNITVEKDSFLYSIYGEKSLVNTIHHQAINKVADGFKVTAIAEDGIIEAIENGKLIGIQWHPEVDLEFDTFRKFLGLCDK</sequence>
<evidence type="ECO:0000313" key="1">
    <source>
        <dbReference type="EMBL" id="PMC52265.1"/>
    </source>
</evidence>
<dbReference type="Proteomes" id="UP000235670">
    <property type="component" value="Unassembled WGS sequence"/>
</dbReference>
<dbReference type="InterPro" id="IPR011697">
    <property type="entry name" value="Peptidase_C26"/>
</dbReference>
<dbReference type="SUPFAM" id="SSF52317">
    <property type="entry name" value="Class I glutamine amidotransferase-like"/>
    <property type="match status" value="1"/>
</dbReference>
<comment type="caution">
    <text evidence="1">The sequence shown here is derived from an EMBL/GenBank/DDBJ whole genome shotgun (WGS) entry which is preliminary data.</text>
</comment>
<dbReference type="RefSeq" id="WP_102189883.1">
    <property type="nucleotide sequence ID" value="NZ_CAUTAO010000009.1"/>
</dbReference>
<protein>
    <submittedName>
        <fullName evidence="1">Gamma-glutamyl hydrolase</fullName>
    </submittedName>
</protein>
<dbReference type="InterPro" id="IPR044668">
    <property type="entry name" value="PuuD-like"/>
</dbReference>
<dbReference type="Pfam" id="PF07722">
    <property type="entry name" value="Peptidase_C26"/>
    <property type="match status" value="1"/>
</dbReference>
<dbReference type="GO" id="GO:0006598">
    <property type="term" value="P:polyamine catabolic process"/>
    <property type="evidence" value="ECO:0007669"/>
    <property type="project" value="TreeGrafter"/>
</dbReference>
<name>A0A2N6SE91_9BACL</name>
<dbReference type="STRING" id="84135.GCA_001052115_00705"/>
<evidence type="ECO:0000313" key="2">
    <source>
        <dbReference type="Proteomes" id="UP000235670"/>
    </source>
</evidence>
<organism evidence="1 2">
    <name type="scientific">Gemella sanguinis</name>
    <dbReference type="NCBI Taxonomy" id="84135"/>
    <lineage>
        <taxon>Bacteria</taxon>
        <taxon>Bacillati</taxon>
        <taxon>Bacillota</taxon>
        <taxon>Bacilli</taxon>
        <taxon>Bacillales</taxon>
        <taxon>Gemellaceae</taxon>
        <taxon>Gemella</taxon>
    </lineage>
</organism>
<dbReference type="PROSITE" id="PS51273">
    <property type="entry name" value="GATASE_TYPE_1"/>
    <property type="match status" value="1"/>
</dbReference>
<gene>
    <name evidence="1" type="ORF">CJ218_05360</name>
</gene>
<dbReference type="OrthoDB" id="9813383at2"/>
<dbReference type="GO" id="GO:0033969">
    <property type="term" value="F:gamma-glutamyl-gamma-aminobutyrate hydrolase activity"/>
    <property type="evidence" value="ECO:0007669"/>
    <property type="project" value="TreeGrafter"/>
</dbReference>
<proteinExistence type="predicted"/>
<dbReference type="AlphaFoldDB" id="A0A2N6SE91"/>
<accession>A0A2N6SE91</accession>